<comment type="caution">
    <text evidence="7">The sequence shown here is derived from an EMBL/GenBank/DDBJ whole genome shotgun (WGS) entry which is preliminary data.</text>
</comment>
<feature type="region of interest" description="Disordered" evidence="4">
    <location>
        <begin position="29"/>
        <end position="49"/>
    </location>
</feature>
<dbReference type="SUPFAM" id="SSF53850">
    <property type="entry name" value="Periplasmic binding protein-like II"/>
    <property type="match status" value="1"/>
</dbReference>
<evidence type="ECO:0000256" key="1">
    <source>
        <dbReference type="ARBA" id="ARBA00004418"/>
    </source>
</evidence>
<dbReference type="PANTHER" id="PTHR30024:SF47">
    <property type="entry name" value="TAURINE-BINDING PERIPLASMIC PROTEIN"/>
    <property type="match status" value="1"/>
</dbReference>
<keyword evidence="3 5" id="KW-0732">Signal</keyword>
<dbReference type="InterPro" id="IPR015168">
    <property type="entry name" value="SsuA/THI5"/>
</dbReference>
<dbReference type="Proteomes" id="UP001596378">
    <property type="component" value="Unassembled WGS sequence"/>
</dbReference>
<protein>
    <submittedName>
        <fullName evidence="7">ABC transporter substrate-binding protein</fullName>
    </submittedName>
</protein>
<dbReference type="RefSeq" id="WP_378044626.1">
    <property type="nucleotide sequence ID" value="NZ_JBHMDN010000005.1"/>
</dbReference>
<evidence type="ECO:0000256" key="4">
    <source>
        <dbReference type="SAM" id="MobiDB-lite"/>
    </source>
</evidence>
<dbReference type="EMBL" id="JBHTAI010000022">
    <property type="protein sequence ID" value="MFC7152348.1"/>
    <property type="molecule type" value="Genomic_DNA"/>
</dbReference>
<gene>
    <name evidence="7" type="ORF">ACFQMJ_27765</name>
</gene>
<feature type="signal peptide" evidence="5">
    <location>
        <begin position="1"/>
        <end position="21"/>
    </location>
</feature>
<dbReference type="InterPro" id="IPR001638">
    <property type="entry name" value="Solute-binding_3/MltF_N"/>
</dbReference>
<dbReference type="PANTHER" id="PTHR30024">
    <property type="entry name" value="ALIPHATIC SULFONATES-BINDING PROTEIN-RELATED"/>
    <property type="match status" value="1"/>
</dbReference>
<name>A0ABW2FGJ9_9BACL</name>
<dbReference type="Gene3D" id="3.40.190.10">
    <property type="entry name" value="Periplasmic binding protein-like II"/>
    <property type="match status" value="2"/>
</dbReference>
<evidence type="ECO:0000313" key="8">
    <source>
        <dbReference type="Proteomes" id="UP001596378"/>
    </source>
</evidence>
<proteinExistence type="inferred from homology"/>
<dbReference type="Pfam" id="PF09084">
    <property type="entry name" value="NMT1"/>
    <property type="match status" value="1"/>
</dbReference>
<feature type="domain" description="Solute-binding protein family 3/N-terminal" evidence="6">
    <location>
        <begin position="60"/>
        <end position="285"/>
    </location>
</feature>
<evidence type="ECO:0000256" key="2">
    <source>
        <dbReference type="ARBA" id="ARBA00010742"/>
    </source>
</evidence>
<comment type="subcellular location">
    <subcellularLocation>
        <location evidence="1">Periplasm</location>
    </subcellularLocation>
</comment>
<organism evidence="7 8">
    <name type="scientific">Cohnella cellulosilytica</name>
    <dbReference type="NCBI Taxonomy" id="986710"/>
    <lineage>
        <taxon>Bacteria</taxon>
        <taxon>Bacillati</taxon>
        <taxon>Bacillota</taxon>
        <taxon>Bacilli</taxon>
        <taxon>Bacillales</taxon>
        <taxon>Paenibacillaceae</taxon>
        <taxon>Cohnella</taxon>
    </lineage>
</organism>
<evidence type="ECO:0000313" key="7">
    <source>
        <dbReference type="EMBL" id="MFC7152348.1"/>
    </source>
</evidence>
<dbReference type="PROSITE" id="PS51257">
    <property type="entry name" value="PROKAR_LIPOPROTEIN"/>
    <property type="match status" value="1"/>
</dbReference>
<comment type="similarity">
    <text evidence="2">Belongs to the bacterial solute-binding protein SsuA/TauA family.</text>
</comment>
<feature type="compositionally biased region" description="Low complexity" evidence="4">
    <location>
        <begin position="32"/>
        <end position="49"/>
    </location>
</feature>
<evidence type="ECO:0000256" key="3">
    <source>
        <dbReference type="ARBA" id="ARBA00022729"/>
    </source>
</evidence>
<dbReference type="SMART" id="SM00062">
    <property type="entry name" value="PBPb"/>
    <property type="match status" value="1"/>
</dbReference>
<keyword evidence="8" id="KW-1185">Reference proteome</keyword>
<evidence type="ECO:0000259" key="6">
    <source>
        <dbReference type="SMART" id="SM00062"/>
    </source>
</evidence>
<evidence type="ECO:0000256" key="5">
    <source>
        <dbReference type="SAM" id="SignalP"/>
    </source>
</evidence>
<sequence>MLKRKWTGSGIVAAALALVLAGCGNGNHSGGAASSPSASPSFSPSASAPASERATAELQKIRYAPFNGVSGLAVRYGIEKGFFKDEGLEVELVSTQNPIEALTSKDVDIVDVATTNAIVAAGKGAPIKIVSSMFRTKGPFYLVAKTGIESVEDLKGKTVGAAALGSGLDVYTQTILNKHGLSKNDVTYLANGVNEAAYASLTSGQVDATIIHEPFASLAEIEGTGKILAKGWDYLPTFHTGVLASRKDFIDEHPDLVEKLLRAYFKSQEYAKSNLDEYKEFFLQNVKIDAGAVDKAFERENVLWENNPDVDLNALQDTQQVQVDLGFQDQVYEVKDLLDLRFIPKN</sequence>
<dbReference type="CDD" id="cd01008">
    <property type="entry name" value="PBP2_NrtA_SsuA_CpmA_like"/>
    <property type="match status" value="1"/>
</dbReference>
<feature type="chain" id="PRO_5046321823" evidence="5">
    <location>
        <begin position="22"/>
        <end position="346"/>
    </location>
</feature>
<reference evidence="8" key="1">
    <citation type="journal article" date="2019" name="Int. J. Syst. Evol. Microbiol.">
        <title>The Global Catalogue of Microorganisms (GCM) 10K type strain sequencing project: providing services to taxonomists for standard genome sequencing and annotation.</title>
        <authorList>
            <consortium name="The Broad Institute Genomics Platform"/>
            <consortium name="The Broad Institute Genome Sequencing Center for Infectious Disease"/>
            <person name="Wu L."/>
            <person name="Ma J."/>
        </authorList>
    </citation>
    <scope>NUCLEOTIDE SEQUENCE [LARGE SCALE GENOMIC DNA]</scope>
    <source>
        <strain evidence="8">KCTC 12907</strain>
    </source>
</reference>
<accession>A0ABW2FGJ9</accession>